<keyword evidence="6" id="KW-0256">Endoplasmic reticulum</keyword>
<dbReference type="GO" id="GO:0005789">
    <property type="term" value="C:endoplasmic reticulum membrane"/>
    <property type="evidence" value="ECO:0007669"/>
    <property type="project" value="UniProtKB-SubCell"/>
</dbReference>
<comment type="catalytic activity">
    <reaction evidence="10">
        <text>a 1,2-diacyl-sn-glycero-3-phospho-L-serine(in) = a 1,2-diacyl-sn-glycero-3-phospho-L-serine(out)</text>
        <dbReference type="Rhea" id="RHEA:38663"/>
        <dbReference type="ChEBI" id="CHEBI:57262"/>
    </reaction>
</comment>
<dbReference type="GO" id="GO:0061723">
    <property type="term" value="P:glycophagy"/>
    <property type="evidence" value="ECO:0007669"/>
    <property type="project" value="TreeGrafter"/>
</dbReference>
<accession>A0A7S8DI44</accession>
<keyword evidence="5" id="KW-0813">Transport</keyword>
<evidence type="ECO:0000256" key="11">
    <source>
        <dbReference type="ARBA" id="ARBA00024615"/>
    </source>
</evidence>
<comment type="similarity">
    <text evidence="3">Belongs to the ATG2 family.</text>
</comment>
<feature type="compositionally biased region" description="Basic and acidic residues" evidence="13">
    <location>
        <begin position="836"/>
        <end position="856"/>
    </location>
</feature>
<evidence type="ECO:0000256" key="6">
    <source>
        <dbReference type="ARBA" id="ARBA00022824"/>
    </source>
</evidence>
<dbReference type="GO" id="GO:0034045">
    <property type="term" value="C:phagophore assembly site membrane"/>
    <property type="evidence" value="ECO:0007669"/>
    <property type="project" value="UniProtKB-SubCell"/>
</dbReference>
<evidence type="ECO:0000313" key="14">
    <source>
        <dbReference type="EMBL" id="QPC68837.1"/>
    </source>
</evidence>
<evidence type="ECO:0000256" key="1">
    <source>
        <dbReference type="ARBA" id="ARBA00004406"/>
    </source>
</evidence>
<dbReference type="GO" id="GO:0032266">
    <property type="term" value="F:phosphatidylinositol-3-phosphate binding"/>
    <property type="evidence" value="ECO:0007669"/>
    <property type="project" value="TreeGrafter"/>
</dbReference>
<dbReference type="GO" id="GO:0061908">
    <property type="term" value="C:phagophore"/>
    <property type="evidence" value="ECO:0007669"/>
    <property type="project" value="TreeGrafter"/>
</dbReference>
<organism evidence="14 15">
    <name type="scientific">Fusarium culmorum</name>
    <dbReference type="NCBI Taxonomy" id="5516"/>
    <lineage>
        <taxon>Eukaryota</taxon>
        <taxon>Fungi</taxon>
        <taxon>Dikarya</taxon>
        <taxon>Ascomycota</taxon>
        <taxon>Pezizomycotina</taxon>
        <taxon>Sordariomycetes</taxon>
        <taxon>Hypocreomycetidae</taxon>
        <taxon>Hypocreales</taxon>
        <taxon>Nectriaceae</taxon>
        <taxon>Fusarium</taxon>
    </lineage>
</organism>
<feature type="region of interest" description="Disordered" evidence="13">
    <location>
        <begin position="782"/>
        <end position="802"/>
    </location>
</feature>
<dbReference type="GO" id="GO:0061709">
    <property type="term" value="P:reticulophagy"/>
    <property type="evidence" value="ECO:0007669"/>
    <property type="project" value="TreeGrafter"/>
</dbReference>
<dbReference type="GO" id="GO:0034727">
    <property type="term" value="P:piecemeal microautophagy of the nucleus"/>
    <property type="evidence" value="ECO:0007669"/>
    <property type="project" value="TreeGrafter"/>
</dbReference>
<evidence type="ECO:0000256" key="4">
    <source>
        <dbReference type="ARBA" id="ARBA00018070"/>
    </source>
</evidence>
<proteinExistence type="inferred from homology"/>
<dbReference type="GO" id="GO:0043495">
    <property type="term" value="F:protein-membrane adaptor activity"/>
    <property type="evidence" value="ECO:0007669"/>
    <property type="project" value="TreeGrafter"/>
</dbReference>
<feature type="compositionally biased region" description="Polar residues" evidence="13">
    <location>
        <begin position="322"/>
        <end position="331"/>
    </location>
</feature>
<feature type="region of interest" description="Disordered" evidence="13">
    <location>
        <begin position="395"/>
        <end position="424"/>
    </location>
</feature>
<feature type="region of interest" description="Disordered" evidence="13">
    <location>
        <begin position="291"/>
        <end position="349"/>
    </location>
</feature>
<keyword evidence="8" id="KW-0445">Lipid transport</keyword>
<feature type="region of interest" description="Disordered" evidence="13">
    <location>
        <begin position="705"/>
        <end position="727"/>
    </location>
</feature>
<dbReference type="PANTHER" id="PTHR13190">
    <property type="entry name" value="AUTOPHAGY-RELATED 2, ISOFORM A"/>
    <property type="match status" value="1"/>
</dbReference>
<dbReference type="PANTHER" id="PTHR13190:SF1">
    <property type="entry name" value="AUTOPHAGY-RELATED 2, ISOFORM A"/>
    <property type="match status" value="1"/>
</dbReference>
<evidence type="ECO:0000256" key="10">
    <source>
        <dbReference type="ARBA" id="ARBA00024479"/>
    </source>
</evidence>
<evidence type="ECO:0000256" key="13">
    <source>
        <dbReference type="SAM" id="MobiDB-lite"/>
    </source>
</evidence>
<name>A0A7S8DI44_FUSCU</name>
<evidence type="ECO:0000256" key="9">
    <source>
        <dbReference type="ARBA" id="ARBA00023136"/>
    </source>
</evidence>
<evidence type="ECO:0000313" key="15">
    <source>
        <dbReference type="Proteomes" id="UP000663297"/>
    </source>
</evidence>
<feature type="compositionally biased region" description="Acidic residues" evidence="13">
    <location>
        <begin position="656"/>
        <end position="667"/>
    </location>
</feature>
<evidence type="ECO:0000256" key="12">
    <source>
        <dbReference type="ARBA" id="ARBA00024631"/>
    </source>
</evidence>
<dbReference type="Pfam" id="PF13329">
    <property type="entry name" value="ATG2_CAD"/>
    <property type="match status" value="1"/>
</dbReference>
<comment type="catalytic activity">
    <reaction evidence="12">
        <text>a 1,2-diacyl-sn-glycero-3-phosphocholine(in) = a 1,2-diacyl-sn-glycero-3-phosphocholine(out)</text>
        <dbReference type="Rhea" id="RHEA:38571"/>
        <dbReference type="ChEBI" id="CHEBI:57643"/>
    </reaction>
</comment>
<feature type="region of interest" description="Disordered" evidence="13">
    <location>
        <begin position="566"/>
        <end position="673"/>
    </location>
</feature>
<dbReference type="EMBL" id="CP064750">
    <property type="protein sequence ID" value="QPC68837.1"/>
    <property type="molecule type" value="Genomic_DNA"/>
</dbReference>
<sequence length="2225" mass="243482">MATFFQSFRSSSMPKRLLRYALSRLELLDADALEMDNLDLAIGRNTVFEFRDVGIKLKKLNKLLQLPDTFKLKKAKVLLLRVTIPMDFYTSPIIVEVDGVDIALQVIGNESKPSRSPGTRTPDESVAVPNTVDLAQSFLETQPKSERRKLEDALAAESQDLGASVSMSDDGSEDDLAYGTGQALSLPAFLADFLQGIVDRMQVRIEGVNFQLDVEVLVEPSSTTNEMVSFQVALEGIDVEGVTTRSYDDAGFPTIVHKEGKRHVSLSNVRAYLISEANVFSALAKSPSIASPSLASSPAMTRNPPSRQATELSLASLRDEPVSSSQASIRSNEPESASHHSLPENDPILSSQHSIDQRLEGSLRQSLQRKDPLADSHESLQDDYFMDQEPVEQDYPLSDSEDALGIPYEFSNPQDDDAEDSPATPRASMYHDFNNAANDETLFHSILLPGEHGSQSTVLENERSMWSSPEREARSAPNLETPVAQFNMEASSSSIQNEQLRRTFSSESFGVASTEELAQSHMYTHEDAESMYMSAFSQTNAQPAAILSPVIPSPVVLSPVVSNDNLTSLKPQDEPAPEAEQTIEPEKPDSPVLDTSVHELARPQTPEPEPSIAEAPVPETSSPKAPSPRAPSPVTEDAPSPVREHRKPEGFIPGAWDDDYDDPEEEPVASTTLRRSAYRSKILSDPADASDSESSEPAFSRACLTDIDPENPRSSTKQQEDVATPKGPTRLVKEILNLKTISIYIPSQHQHIQVQPASSESVAQLSQSLGQSAYPQAPGAFSVHGAAHAQQRSSQGTSSVDNSLEVDLSPINLRFDASLGFLLAMVVGKLLEAVKDKKPSPAEGSKQDTASKDAPSKETPNVKVTFEEIKLDFVNRLGGISDTPERYLDPSAFIFDQEVLLNATLQNLAISITQTEISTTPVTKGRLTTQPAVLTRIDLQKFRFGYANGDIISFDSGKPMSTSVRDTFLSDGTDIGIKILQSGGNTKTEVQTLPLVFQLDLRRLDETFSWFGGLSSFLNMSASIASSPAPTPKPAAVVQKPRGVRFDTPVDPDDKSAASENKINLRIGGSWVELIGKDCSMIAETSAIKLISRDEVIGMACSMMRVSGPHLKNSAAEPPINTEIGGVRVEFLTTPKDTDLEKLLELIMPSKHQFDGENDEIMVDTLLRQRRKGSVLRVTVDTVSVRVQNMPLLSVLPNLGEEVAKLSTVAKYLPEDDRPGLLTLGKIRKVGLSLDFGGKLGHLGTDIQDLHVGHISIPSLVAIALHDISVQRNRSEELVSTSPYGARDISLRSPVLMARMIGDEIEPVIKLKMQDLCIEYRVPTIMDLLELGEDATPQDFEASLAASVANLGDQAHHVLTGAPGSPGGKAKSGKPMTLDIGFRDCLLGLNPLGQPSKMVIALTDAHLVALLPQDVETNAVFTINKSSILLINDVAEVKMNELPATQRSRASSSTSRQVSDMCARGYVDICYISSAKVTVDVKELEDGEKQLVVELKDDLLVLETCADSMQTLISLANALKPPTPPSKENKYLTDVVPMQDLLASISAEAFGRPEGEYDFDQDFAGAQEMAGSGSEADYNTDSPLQVQSRYYDEPVAEELFDATSSSIISRVSQRSGPMMQDTNEGVLLTGFEPTSQQSIDSDDLVIHDDYYGQGASKDSKAKVWNSKKNSYDLAPSDLVKRSILKVKVRDVHVIWNLFDGYDWVHTRDVITKAVQDVEAKAYERQARAGQVHVYEEELEDEEAIGDFLFNSIYIGIPANRDPQELSRAINEGFNDGATETESVATTAFTSATNRTARARPRSKRLKLKRSKHHKITFELQGVDADLFVFPPNSGETLNSIDVRIKTLDVFDHVPTSTWKKFATYDQDMGEREMGTSMVHLEMLNVKPQPSLEASEIVLRATILPLRLHVDQDALDFITRFFEFKDDQVPVHTSKSDVPFLQRAEINNVSVKLDFKPKRVDYAGLRSGHTTEFMNFIVLEEARMVLRHVIIYGISGFEKLGKTLNDIWTPDVKANQLPGILAGLAPVRSLVNVGSGFRDLVEVPIREYKKDGRVIRSISKGATAFARTTGTELVKLGAKLAVGTQYALQGAEGMLSGPQQVYEGWDEDDVDPDEQRQISLYADQPTGVISGIRGGYRSLARDVNLVRDAIIAVPGEVMESSTASGAARAVLKRAPTIIFRPAVGVTRAIGQTLMGATNSIDPNNRRRIEEVSYFFAILRRILLTAA</sequence>
<feature type="compositionally biased region" description="Basic and acidic residues" evidence="13">
    <location>
        <begin position="332"/>
        <end position="343"/>
    </location>
</feature>
<reference evidence="14" key="1">
    <citation type="submission" date="2020-11" db="EMBL/GenBank/DDBJ databases">
        <title>The chromosome-scale genome resource for two endophytic Fusarium species: F. culmorum and F. pseudograminearum.</title>
        <authorList>
            <person name="Yuan Z."/>
        </authorList>
    </citation>
    <scope>NUCLEOTIDE SEQUENCE</scope>
    <source>
        <strain evidence="14">Class2-1B</strain>
    </source>
</reference>
<dbReference type="GO" id="GO:0006869">
    <property type="term" value="P:lipid transport"/>
    <property type="evidence" value="ECO:0007669"/>
    <property type="project" value="UniProtKB-KW"/>
</dbReference>
<feature type="region of interest" description="Disordered" evidence="13">
    <location>
        <begin position="836"/>
        <end position="861"/>
    </location>
</feature>
<keyword evidence="9" id="KW-0472">Membrane</keyword>
<feature type="compositionally biased region" description="Polar residues" evidence="13">
    <location>
        <begin position="303"/>
        <end position="313"/>
    </location>
</feature>
<dbReference type="GO" id="GO:0000045">
    <property type="term" value="P:autophagosome assembly"/>
    <property type="evidence" value="ECO:0007669"/>
    <property type="project" value="TreeGrafter"/>
</dbReference>
<comment type="catalytic activity">
    <reaction evidence="11">
        <text>a 1,2-diacyl-sn-glycero-3-phosphoethanolamine(in) = a 1,2-diacyl-sn-glycero-3-phosphoethanolamine(out)</text>
        <dbReference type="Rhea" id="RHEA:38895"/>
        <dbReference type="ChEBI" id="CHEBI:64612"/>
    </reaction>
</comment>
<protein>
    <recommendedName>
        <fullName evidence="4">Autophagy-related protein 2</fullName>
    </recommendedName>
</protein>
<feature type="compositionally biased region" description="Polar residues" evidence="13">
    <location>
        <begin position="790"/>
        <end position="802"/>
    </location>
</feature>
<gene>
    <name evidence="14" type="ORF">HYE67_011068</name>
</gene>
<keyword evidence="7" id="KW-0072">Autophagy</keyword>
<evidence type="ECO:0000256" key="3">
    <source>
        <dbReference type="ARBA" id="ARBA00009714"/>
    </source>
</evidence>
<evidence type="ECO:0000256" key="8">
    <source>
        <dbReference type="ARBA" id="ARBA00023055"/>
    </source>
</evidence>
<evidence type="ECO:0000256" key="2">
    <source>
        <dbReference type="ARBA" id="ARBA00004623"/>
    </source>
</evidence>
<comment type="subcellular location">
    <subcellularLocation>
        <location evidence="1">Endoplasmic reticulum membrane</location>
        <topology evidence="1">Peripheral membrane protein</topology>
    </subcellularLocation>
    <subcellularLocation>
        <location evidence="2">Preautophagosomal structure membrane</location>
        <topology evidence="2">Peripheral membrane protein</topology>
    </subcellularLocation>
</comment>
<dbReference type="GO" id="GO:0000422">
    <property type="term" value="P:autophagy of mitochondrion"/>
    <property type="evidence" value="ECO:0007669"/>
    <property type="project" value="TreeGrafter"/>
</dbReference>
<evidence type="ECO:0000256" key="5">
    <source>
        <dbReference type="ARBA" id="ARBA00022448"/>
    </source>
</evidence>
<evidence type="ECO:0000256" key="7">
    <source>
        <dbReference type="ARBA" id="ARBA00023006"/>
    </source>
</evidence>
<dbReference type="Proteomes" id="UP000663297">
    <property type="component" value="Chromosome 4"/>
</dbReference>
<dbReference type="InterPro" id="IPR026849">
    <property type="entry name" value="ATG2"/>
</dbReference>